<keyword evidence="3" id="KW-1185">Reference proteome</keyword>
<sequence length="438" mass="47410">MLPEPSFAFTVPSVHDDTVLACRIYLPVCLGGRSSSGNKAMRRRADSTRNSSMSGTAATAAQGTASWVKRGVILAHPYAPLGGCFDNPVVHSLAREILDAGWIVGTFNFRGAAPSKGRTSWTGKAELNDYISFAGFFIHFLHFLNTTQDHESLSSPDSPSQPTGSPITPTKYPSQQSSGSCTAPPTALILGGYSYGSLILTNLPPIPSILSRFTNPPAGSAAAEVLLRAGAIATQANHDIHAFLHRNRSRRGACSARLTTVGGEETSPEKRRRSREMRPNMEGLRKSFELPRRIISLRGVGRKGGNGAHNDDDEEEEHGSSIPLPDTSFLLVSPLIPPTSMFLTMFSRGGRMDAEVEARLTKSRTLAVFGDRDAFTSVKKLRPWAEALNTKSGGLFESREISGAGHFWMERGSDESLKEAVRAWVRRLGRSDGAEEGR</sequence>
<feature type="region of interest" description="Disordered" evidence="1">
    <location>
        <begin position="299"/>
        <end position="324"/>
    </location>
</feature>
<feature type="region of interest" description="Disordered" evidence="1">
    <location>
        <begin position="35"/>
        <end position="57"/>
    </location>
</feature>
<name>A0A6A6NQA1_9PEZI</name>
<evidence type="ECO:0000313" key="2">
    <source>
        <dbReference type="EMBL" id="KAF2453896.1"/>
    </source>
</evidence>
<accession>A0A6A6NQA1</accession>
<protein>
    <submittedName>
        <fullName evidence="2">Alpha/Beta hydrolase protein</fullName>
    </submittedName>
</protein>
<dbReference type="GO" id="GO:0016787">
    <property type="term" value="F:hydrolase activity"/>
    <property type="evidence" value="ECO:0007669"/>
    <property type="project" value="UniProtKB-KW"/>
</dbReference>
<proteinExistence type="predicted"/>
<dbReference type="PANTHER" id="PTHR42103">
    <property type="entry name" value="ALPHA/BETA-HYDROLASES SUPERFAMILY PROTEIN"/>
    <property type="match status" value="1"/>
</dbReference>
<dbReference type="Gene3D" id="3.40.50.1820">
    <property type="entry name" value="alpha/beta hydrolase"/>
    <property type="match status" value="1"/>
</dbReference>
<evidence type="ECO:0000256" key="1">
    <source>
        <dbReference type="SAM" id="MobiDB-lite"/>
    </source>
</evidence>
<dbReference type="SUPFAM" id="SSF53474">
    <property type="entry name" value="alpha/beta-Hydrolases"/>
    <property type="match status" value="1"/>
</dbReference>
<feature type="compositionally biased region" description="Polar residues" evidence="1">
    <location>
        <begin position="153"/>
        <end position="179"/>
    </location>
</feature>
<feature type="region of interest" description="Disordered" evidence="1">
    <location>
        <begin position="254"/>
        <end position="279"/>
    </location>
</feature>
<dbReference type="InterPro" id="IPR029058">
    <property type="entry name" value="AB_hydrolase_fold"/>
</dbReference>
<dbReference type="EMBL" id="MU001694">
    <property type="protein sequence ID" value="KAF2453896.1"/>
    <property type="molecule type" value="Genomic_DNA"/>
</dbReference>
<keyword evidence="2" id="KW-0378">Hydrolase</keyword>
<dbReference type="PANTHER" id="PTHR42103:SF2">
    <property type="entry name" value="AB HYDROLASE-1 DOMAIN-CONTAINING PROTEIN"/>
    <property type="match status" value="1"/>
</dbReference>
<dbReference type="AlphaFoldDB" id="A0A6A6NQA1"/>
<organism evidence="2 3">
    <name type="scientific">Lineolata rhizophorae</name>
    <dbReference type="NCBI Taxonomy" id="578093"/>
    <lineage>
        <taxon>Eukaryota</taxon>
        <taxon>Fungi</taxon>
        <taxon>Dikarya</taxon>
        <taxon>Ascomycota</taxon>
        <taxon>Pezizomycotina</taxon>
        <taxon>Dothideomycetes</taxon>
        <taxon>Dothideomycetes incertae sedis</taxon>
        <taxon>Lineolatales</taxon>
        <taxon>Lineolataceae</taxon>
        <taxon>Lineolata</taxon>
    </lineage>
</organism>
<dbReference type="Proteomes" id="UP000799766">
    <property type="component" value="Unassembled WGS sequence"/>
</dbReference>
<gene>
    <name evidence="2" type="ORF">BDY21DRAFT_114525</name>
</gene>
<dbReference type="OrthoDB" id="10260961at2759"/>
<feature type="region of interest" description="Disordered" evidence="1">
    <location>
        <begin position="151"/>
        <end position="179"/>
    </location>
</feature>
<reference evidence="2" key="1">
    <citation type="journal article" date="2020" name="Stud. Mycol.">
        <title>101 Dothideomycetes genomes: a test case for predicting lifestyles and emergence of pathogens.</title>
        <authorList>
            <person name="Haridas S."/>
            <person name="Albert R."/>
            <person name="Binder M."/>
            <person name="Bloem J."/>
            <person name="Labutti K."/>
            <person name="Salamov A."/>
            <person name="Andreopoulos B."/>
            <person name="Baker S."/>
            <person name="Barry K."/>
            <person name="Bills G."/>
            <person name="Bluhm B."/>
            <person name="Cannon C."/>
            <person name="Castanera R."/>
            <person name="Culley D."/>
            <person name="Daum C."/>
            <person name="Ezra D."/>
            <person name="Gonzalez J."/>
            <person name="Henrissat B."/>
            <person name="Kuo A."/>
            <person name="Liang C."/>
            <person name="Lipzen A."/>
            <person name="Lutzoni F."/>
            <person name="Magnuson J."/>
            <person name="Mondo S."/>
            <person name="Nolan M."/>
            <person name="Ohm R."/>
            <person name="Pangilinan J."/>
            <person name="Park H.-J."/>
            <person name="Ramirez L."/>
            <person name="Alfaro M."/>
            <person name="Sun H."/>
            <person name="Tritt A."/>
            <person name="Yoshinaga Y."/>
            <person name="Zwiers L.-H."/>
            <person name="Turgeon B."/>
            <person name="Goodwin S."/>
            <person name="Spatafora J."/>
            <person name="Crous P."/>
            <person name="Grigoriev I."/>
        </authorList>
    </citation>
    <scope>NUCLEOTIDE SEQUENCE</scope>
    <source>
        <strain evidence="2">ATCC 16933</strain>
    </source>
</reference>
<evidence type="ECO:0000313" key="3">
    <source>
        <dbReference type="Proteomes" id="UP000799766"/>
    </source>
</evidence>